<reference evidence="1" key="1">
    <citation type="submission" date="2023-10" db="EMBL/GenBank/DDBJ databases">
        <title>Genome assembly of Pristionchus species.</title>
        <authorList>
            <person name="Yoshida K."/>
            <person name="Sommer R.J."/>
        </authorList>
    </citation>
    <scope>NUCLEOTIDE SEQUENCE</scope>
    <source>
        <strain evidence="1">RS0144</strain>
    </source>
</reference>
<evidence type="ECO:0000313" key="2">
    <source>
        <dbReference type="Proteomes" id="UP001432027"/>
    </source>
</evidence>
<keyword evidence="2" id="KW-1185">Reference proteome</keyword>
<organism evidence="1 2">
    <name type="scientific">Pristionchus entomophagus</name>
    <dbReference type="NCBI Taxonomy" id="358040"/>
    <lineage>
        <taxon>Eukaryota</taxon>
        <taxon>Metazoa</taxon>
        <taxon>Ecdysozoa</taxon>
        <taxon>Nematoda</taxon>
        <taxon>Chromadorea</taxon>
        <taxon>Rhabditida</taxon>
        <taxon>Rhabditina</taxon>
        <taxon>Diplogasteromorpha</taxon>
        <taxon>Diplogasteroidea</taxon>
        <taxon>Neodiplogasteridae</taxon>
        <taxon>Pristionchus</taxon>
    </lineage>
</organism>
<evidence type="ECO:0000313" key="1">
    <source>
        <dbReference type="EMBL" id="GMS90142.1"/>
    </source>
</evidence>
<dbReference type="Proteomes" id="UP001432027">
    <property type="component" value="Unassembled WGS sequence"/>
</dbReference>
<gene>
    <name evidence="1" type="ORF">PENTCL1PPCAC_12317</name>
</gene>
<dbReference type="EMBL" id="BTSX01000003">
    <property type="protein sequence ID" value="GMS90142.1"/>
    <property type="molecule type" value="Genomic_DNA"/>
</dbReference>
<comment type="caution">
    <text evidence="1">The sequence shown here is derived from an EMBL/GenBank/DDBJ whole genome shotgun (WGS) entry which is preliminary data.</text>
</comment>
<dbReference type="AlphaFoldDB" id="A0AAV5T596"/>
<proteinExistence type="predicted"/>
<protein>
    <submittedName>
        <fullName evidence="1">Uncharacterized protein</fullName>
    </submittedName>
</protein>
<sequence>PLSIPISPSSIPTSLSTPEHRDYFYPIINGRMRHCYWRGIAPYCEGACYGDYEEDPHFGHPCRPVLWWMAPGTKALCCE</sequence>
<accession>A0AAV5T596</accession>
<feature type="non-terminal residue" evidence="1">
    <location>
        <position position="1"/>
    </location>
</feature>
<name>A0AAV5T596_9BILA</name>